<organism evidence="1 2">
    <name type="scientific">Camellia lanceoleosa</name>
    <dbReference type="NCBI Taxonomy" id="1840588"/>
    <lineage>
        <taxon>Eukaryota</taxon>
        <taxon>Viridiplantae</taxon>
        <taxon>Streptophyta</taxon>
        <taxon>Embryophyta</taxon>
        <taxon>Tracheophyta</taxon>
        <taxon>Spermatophyta</taxon>
        <taxon>Magnoliopsida</taxon>
        <taxon>eudicotyledons</taxon>
        <taxon>Gunneridae</taxon>
        <taxon>Pentapetalae</taxon>
        <taxon>asterids</taxon>
        <taxon>Ericales</taxon>
        <taxon>Theaceae</taxon>
        <taxon>Camellia</taxon>
    </lineage>
</organism>
<name>A0ACC0GD16_9ERIC</name>
<comment type="caution">
    <text evidence="1">The sequence shown here is derived from an EMBL/GenBank/DDBJ whole genome shotgun (WGS) entry which is preliminary data.</text>
</comment>
<dbReference type="EMBL" id="CM045767">
    <property type="protein sequence ID" value="KAI7998930.1"/>
    <property type="molecule type" value="Genomic_DNA"/>
</dbReference>
<keyword evidence="1" id="KW-0548">Nucleotidyltransferase</keyword>
<evidence type="ECO:0000313" key="2">
    <source>
        <dbReference type="Proteomes" id="UP001060215"/>
    </source>
</evidence>
<gene>
    <name evidence="1" type="ORF">LOK49_LG10G00705</name>
</gene>
<sequence>MAISDESAVYSTISPPNTFKSVVIGGTFNRLHDGHQLFLKKAADLARDRIVVGVCDGPMLTKKQKGQIEPLMGGVDTVIASCYL</sequence>
<dbReference type="Proteomes" id="UP001060215">
    <property type="component" value="Chromosome 10"/>
</dbReference>
<evidence type="ECO:0000313" key="1">
    <source>
        <dbReference type="EMBL" id="KAI7998930.1"/>
    </source>
</evidence>
<keyword evidence="1" id="KW-0808">Transferase</keyword>
<accession>A0ACC0GD16</accession>
<reference evidence="1 2" key="1">
    <citation type="journal article" date="2022" name="Plant J.">
        <title>Chromosome-level genome of Camellia lanceoleosa provides a valuable resource for understanding genome evolution and self-incompatibility.</title>
        <authorList>
            <person name="Gong W."/>
            <person name="Xiao S."/>
            <person name="Wang L."/>
            <person name="Liao Z."/>
            <person name="Chang Y."/>
            <person name="Mo W."/>
            <person name="Hu G."/>
            <person name="Li W."/>
            <person name="Zhao G."/>
            <person name="Zhu H."/>
            <person name="Hu X."/>
            <person name="Ji K."/>
            <person name="Xiang X."/>
            <person name="Song Q."/>
            <person name="Yuan D."/>
            <person name="Jin S."/>
            <person name="Zhang L."/>
        </authorList>
    </citation>
    <scope>NUCLEOTIDE SEQUENCE [LARGE SCALE GENOMIC DNA]</scope>
    <source>
        <strain evidence="1">SQ_2022a</strain>
    </source>
</reference>
<proteinExistence type="predicted"/>
<keyword evidence="2" id="KW-1185">Reference proteome</keyword>
<protein>
    <submittedName>
        <fullName evidence="1">Phosphopantetheine adenylyltransferase</fullName>
    </submittedName>
</protein>